<evidence type="ECO:0000313" key="2">
    <source>
        <dbReference type="EMBL" id="VFU35406.1"/>
    </source>
</evidence>
<dbReference type="Gene3D" id="1.10.510.10">
    <property type="entry name" value="Transferase(Phosphotransferase) domain 1"/>
    <property type="match status" value="1"/>
</dbReference>
<dbReference type="InterPro" id="IPR001245">
    <property type="entry name" value="Ser-Thr/Tyr_kinase_cat_dom"/>
</dbReference>
<dbReference type="GO" id="GO:0004674">
    <property type="term" value="F:protein serine/threonine kinase activity"/>
    <property type="evidence" value="ECO:0007669"/>
    <property type="project" value="TreeGrafter"/>
</dbReference>
<name>A0A6N2LIS4_SALVM</name>
<dbReference type="Pfam" id="PF07714">
    <property type="entry name" value="PK_Tyr_Ser-Thr"/>
    <property type="match status" value="1"/>
</dbReference>
<dbReference type="AlphaFoldDB" id="A0A6N2LIS4"/>
<dbReference type="EMBL" id="CAADRP010001112">
    <property type="protein sequence ID" value="VFU35406.1"/>
    <property type="molecule type" value="Genomic_DNA"/>
</dbReference>
<sequence>MAGALECWSSRASTDEDMVEQVLMRTLDRSETSSSSTTAAVAAAASLQLSDQSSNPSLKDTISSSFAMQKKIQRLSRNVSEAIASLKNSLNLDSPRESQVQLTSSQQGNCNGNKSERCRKVVWASVVRNLTQLYPGSQLPEKLVSNIRKHYDSLPLSYAQEGFDMKEVFLHIKLIEQALVDGQPAIMIQEVSDDEVQGCLYKLTFACNSSISWPVMSGALDSASICCKKIQIFEKKGFTLGVALLLVQAGQEKSFKARIENALKSSVKKSKSTTVKLPFGLCGCQEGNTKGNFGEIEDDPSEQNFRNGSENLNVKIQLEMPLPTSSIVVAVDEWQTINSGGDELGKWLLNSDNLEFIDQIGPSSFKGAYKGKRVGIEKLKGCDKGNSYEFELRKDLLELMTCGHKNIHQLYGICVDENHGLCVVTKLMEGGSVNELMLKNKKLQTKEIMRIATDVAEGMRFMNDHGVAYRDLNTQRILLDRHGNACLGDMGIVTVCKSMGEAMDYETDGYRWLAPEIIAGDPENITETWMSNAYSFGMVIWEMVTGEAAYAAYSPVQAAVGIAACGLRPEIPKDCLPCLRSLMTKCWNNSPSKRPQFSEILSMLLRPSNNNINSVSDGNIKKFSFFASVVMNDRRHSTLVTKGWDYRLKRKGGRKHRETRIICGPLGLQVLSDTRNFGYPKLSFCLLGGHPRNPKEVPHVFVSDGKRGS</sequence>
<dbReference type="PROSITE" id="PS50011">
    <property type="entry name" value="PROTEIN_KINASE_DOM"/>
    <property type="match status" value="1"/>
</dbReference>
<protein>
    <recommendedName>
        <fullName evidence="1">Protein kinase domain-containing protein</fullName>
    </recommendedName>
</protein>
<gene>
    <name evidence="2" type="ORF">SVIM_LOCUS175776</name>
</gene>
<dbReference type="Pfam" id="PF24093">
    <property type="entry name" value="DUF7377"/>
    <property type="match status" value="1"/>
</dbReference>
<dbReference type="InterPro" id="IPR000719">
    <property type="entry name" value="Prot_kinase_dom"/>
</dbReference>
<dbReference type="SUPFAM" id="SSF56112">
    <property type="entry name" value="Protein kinase-like (PK-like)"/>
    <property type="match status" value="1"/>
</dbReference>
<accession>A0A6N2LIS4</accession>
<dbReference type="PANTHER" id="PTHR44329">
    <property type="entry name" value="SERINE/THREONINE-PROTEIN KINASE TNNI3K-RELATED"/>
    <property type="match status" value="1"/>
</dbReference>
<reference evidence="2" key="1">
    <citation type="submission" date="2019-03" db="EMBL/GenBank/DDBJ databases">
        <authorList>
            <person name="Mank J."/>
            <person name="Almeida P."/>
        </authorList>
    </citation>
    <scope>NUCLEOTIDE SEQUENCE</scope>
    <source>
        <strain evidence="2">78183</strain>
    </source>
</reference>
<organism evidence="2">
    <name type="scientific">Salix viminalis</name>
    <name type="common">Common osier</name>
    <name type="synonym">Basket willow</name>
    <dbReference type="NCBI Taxonomy" id="40686"/>
    <lineage>
        <taxon>Eukaryota</taxon>
        <taxon>Viridiplantae</taxon>
        <taxon>Streptophyta</taxon>
        <taxon>Embryophyta</taxon>
        <taxon>Tracheophyta</taxon>
        <taxon>Spermatophyta</taxon>
        <taxon>Magnoliopsida</taxon>
        <taxon>eudicotyledons</taxon>
        <taxon>Gunneridae</taxon>
        <taxon>Pentapetalae</taxon>
        <taxon>rosids</taxon>
        <taxon>fabids</taxon>
        <taxon>Malpighiales</taxon>
        <taxon>Salicaceae</taxon>
        <taxon>Saliceae</taxon>
        <taxon>Salix</taxon>
    </lineage>
</organism>
<dbReference type="GO" id="GO:0005524">
    <property type="term" value="F:ATP binding"/>
    <property type="evidence" value="ECO:0007669"/>
    <property type="project" value="InterPro"/>
</dbReference>
<dbReference type="InterPro" id="IPR055801">
    <property type="entry name" value="DUF7377"/>
</dbReference>
<feature type="domain" description="Protein kinase" evidence="1">
    <location>
        <begin position="354"/>
        <end position="609"/>
    </location>
</feature>
<evidence type="ECO:0000259" key="1">
    <source>
        <dbReference type="PROSITE" id="PS50011"/>
    </source>
</evidence>
<proteinExistence type="predicted"/>
<dbReference type="PANTHER" id="PTHR44329:SF84">
    <property type="entry name" value="PROTEIN KINASE LIKE PROTEIN"/>
    <property type="match status" value="1"/>
</dbReference>
<dbReference type="InterPro" id="IPR051681">
    <property type="entry name" value="Ser/Thr_Kinases-Pseudokinases"/>
</dbReference>
<dbReference type="InterPro" id="IPR011009">
    <property type="entry name" value="Kinase-like_dom_sf"/>
</dbReference>